<dbReference type="AlphaFoldDB" id="A0AAW8NCT0"/>
<sequence length="92" mass="10362">MDLRRITDWTVLTGASIEIRHQGSPVCSGYVDAITEDGTILWLRPPAQSRRLFEKAEFYEAWATEDRMGFHYEVTKGLSRGDEQTPAATDAA</sequence>
<dbReference type="EMBL" id="JAVDWN010000012">
    <property type="protein sequence ID" value="MDR7165102.1"/>
    <property type="molecule type" value="Genomic_DNA"/>
</dbReference>
<comment type="caution">
    <text evidence="1">The sequence shown here is derived from an EMBL/GenBank/DDBJ whole genome shotgun (WGS) entry which is preliminary data.</text>
</comment>
<evidence type="ECO:0000313" key="1">
    <source>
        <dbReference type="EMBL" id="MDR7165102.1"/>
    </source>
</evidence>
<dbReference type="RefSeq" id="WP_310113388.1">
    <property type="nucleotide sequence ID" value="NZ_JAVDTN010000012.1"/>
</dbReference>
<accession>A0AAW8NCT0</accession>
<dbReference type="Proteomes" id="UP001262032">
    <property type="component" value="Unassembled WGS sequence"/>
</dbReference>
<protein>
    <submittedName>
        <fullName evidence="1">Uncharacterized protein</fullName>
    </submittedName>
</protein>
<name>A0AAW8NCT0_PSEOX</name>
<gene>
    <name evidence="1" type="ORF">J2X12_003147</name>
</gene>
<dbReference type="GeneID" id="97423664"/>
<evidence type="ECO:0000313" key="2">
    <source>
        <dbReference type="Proteomes" id="UP001262032"/>
    </source>
</evidence>
<reference evidence="1" key="1">
    <citation type="submission" date="2023-07" db="EMBL/GenBank/DDBJ databases">
        <title>Sorghum-associated microbial communities from plants grown in Nebraska, USA.</title>
        <authorList>
            <person name="Schachtman D."/>
        </authorList>
    </citation>
    <scope>NUCLEOTIDE SEQUENCE</scope>
    <source>
        <strain evidence="1">BE261</strain>
    </source>
</reference>
<proteinExistence type="predicted"/>
<organism evidence="1 2">
    <name type="scientific">Pseudarthrobacter oxydans</name>
    <name type="common">Arthrobacter oxydans</name>
    <dbReference type="NCBI Taxonomy" id="1671"/>
    <lineage>
        <taxon>Bacteria</taxon>
        <taxon>Bacillati</taxon>
        <taxon>Actinomycetota</taxon>
        <taxon>Actinomycetes</taxon>
        <taxon>Micrococcales</taxon>
        <taxon>Micrococcaceae</taxon>
        <taxon>Pseudarthrobacter</taxon>
    </lineage>
</organism>